<feature type="active site" description="Nucleophile" evidence="6">
    <location>
        <position position="31"/>
    </location>
</feature>
<dbReference type="AlphaFoldDB" id="A0A165S0U1"/>
<keyword evidence="1" id="KW-0813">Transport</keyword>
<gene>
    <name evidence="9" type="ORF">DAEQUDRAFT_666246</name>
</gene>
<accession>A0A165S0U1</accession>
<dbReference type="InterPro" id="IPR005746">
    <property type="entry name" value="Thioredoxin"/>
</dbReference>
<dbReference type="PIRSF" id="PIRSF000077">
    <property type="entry name" value="Thioredoxin"/>
    <property type="match status" value="1"/>
</dbReference>
<name>A0A165S0U1_9APHY</name>
<dbReference type="Gene3D" id="3.40.30.10">
    <property type="entry name" value="Glutaredoxin"/>
    <property type="match status" value="1"/>
</dbReference>
<reference evidence="9 10" key="1">
    <citation type="journal article" date="2016" name="Mol. Biol. Evol.">
        <title>Comparative Genomics of Early-Diverging Mushroom-Forming Fungi Provides Insights into the Origins of Lignocellulose Decay Capabilities.</title>
        <authorList>
            <person name="Nagy L.G."/>
            <person name="Riley R."/>
            <person name="Tritt A."/>
            <person name="Adam C."/>
            <person name="Daum C."/>
            <person name="Floudas D."/>
            <person name="Sun H."/>
            <person name="Yadav J.S."/>
            <person name="Pangilinan J."/>
            <person name="Larsson K.H."/>
            <person name="Matsuura K."/>
            <person name="Barry K."/>
            <person name="Labutti K."/>
            <person name="Kuo R."/>
            <person name="Ohm R.A."/>
            <person name="Bhattacharya S.S."/>
            <person name="Shirouzu T."/>
            <person name="Yoshinaga Y."/>
            <person name="Martin F.M."/>
            <person name="Grigoriev I.V."/>
            <person name="Hibbett D.S."/>
        </authorList>
    </citation>
    <scope>NUCLEOTIDE SEQUENCE [LARGE SCALE GENOMIC DNA]</scope>
    <source>
        <strain evidence="9 10">L-15889</strain>
    </source>
</reference>
<organism evidence="9 10">
    <name type="scientific">Daedalea quercina L-15889</name>
    <dbReference type="NCBI Taxonomy" id="1314783"/>
    <lineage>
        <taxon>Eukaryota</taxon>
        <taxon>Fungi</taxon>
        <taxon>Dikarya</taxon>
        <taxon>Basidiomycota</taxon>
        <taxon>Agaricomycotina</taxon>
        <taxon>Agaricomycetes</taxon>
        <taxon>Polyporales</taxon>
        <taxon>Fomitopsis</taxon>
    </lineage>
</organism>
<keyword evidence="10" id="KW-1185">Reference proteome</keyword>
<feature type="active site" description="Nucleophile" evidence="6">
    <location>
        <position position="28"/>
    </location>
</feature>
<dbReference type="EMBL" id="KV429046">
    <property type="protein sequence ID" value="KZT71392.1"/>
    <property type="molecule type" value="Genomic_DNA"/>
</dbReference>
<feature type="site" description="Contributes to redox potential value" evidence="6">
    <location>
        <position position="29"/>
    </location>
</feature>
<dbReference type="GO" id="GO:0015035">
    <property type="term" value="F:protein-disulfide reductase activity"/>
    <property type="evidence" value="ECO:0007669"/>
    <property type="project" value="InterPro"/>
</dbReference>
<dbReference type="PRINTS" id="PR00421">
    <property type="entry name" value="THIOREDOXIN"/>
</dbReference>
<keyword evidence="3 7" id="KW-1015">Disulfide bond</keyword>
<evidence type="ECO:0000256" key="4">
    <source>
        <dbReference type="ARBA" id="ARBA00023284"/>
    </source>
</evidence>
<dbReference type="STRING" id="1314783.A0A165S0U1"/>
<feature type="site" description="Deprotonates C-terminal active site Cys" evidence="6">
    <location>
        <position position="22"/>
    </location>
</feature>
<keyword evidence="2" id="KW-0249">Electron transport</keyword>
<evidence type="ECO:0000256" key="6">
    <source>
        <dbReference type="PIRSR" id="PIRSR000077-1"/>
    </source>
</evidence>
<evidence type="ECO:0000256" key="2">
    <source>
        <dbReference type="ARBA" id="ARBA00022982"/>
    </source>
</evidence>
<dbReference type="PANTHER" id="PTHR45663">
    <property type="entry name" value="GEO12009P1"/>
    <property type="match status" value="1"/>
</dbReference>
<feature type="domain" description="Thioredoxin" evidence="8">
    <location>
        <begin position="1"/>
        <end position="108"/>
    </location>
</feature>
<dbReference type="PANTHER" id="PTHR45663:SF11">
    <property type="entry name" value="GEO12009P1"/>
    <property type="match status" value="1"/>
</dbReference>
<dbReference type="CDD" id="cd02947">
    <property type="entry name" value="TRX_family"/>
    <property type="match status" value="1"/>
</dbReference>
<protein>
    <recommendedName>
        <fullName evidence="5">Thioredoxin</fullName>
    </recommendedName>
</protein>
<evidence type="ECO:0000259" key="8">
    <source>
        <dbReference type="PROSITE" id="PS51352"/>
    </source>
</evidence>
<evidence type="ECO:0000256" key="7">
    <source>
        <dbReference type="PIRSR" id="PIRSR000077-4"/>
    </source>
</evidence>
<sequence length="108" mass="11894">MSRLTQGFKKATANEDKVVLVDFYADWCQPCKAISPILEEIATDPKFKTGSGDAVDLVTVDSDRETDLCAEYDIRALPTVMAFRDGKPVQKFVGALPKAQVHAFLQSI</sequence>
<dbReference type="OrthoDB" id="2121326at2759"/>
<dbReference type="InterPro" id="IPR036249">
    <property type="entry name" value="Thioredoxin-like_sf"/>
</dbReference>
<evidence type="ECO:0000313" key="10">
    <source>
        <dbReference type="Proteomes" id="UP000076727"/>
    </source>
</evidence>
<dbReference type="GO" id="GO:0005737">
    <property type="term" value="C:cytoplasm"/>
    <property type="evidence" value="ECO:0007669"/>
    <property type="project" value="TreeGrafter"/>
</dbReference>
<dbReference type="Proteomes" id="UP000076727">
    <property type="component" value="Unassembled WGS sequence"/>
</dbReference>
<feature type="disulfide bond" description="Redox-active" evidence="7">
    <location>
        <begin position="28"/>
        <end position="31"/>
    </location>
</feature>
<evidence type="ECO:0000313" key="9">
    <source>
        <dbReference type="EMBL" id="KZT71392.1"/>
    </source>
</evidence>
<evidence type="ECO:0000256" key="1">
    <source>
        <dbReference type="ARBA" id="ARBA00022448"/>
    </source>
</evidence>
<evidence type="ECO:0000256" key="5">
    <source>
        <dbReference type="PIRNR" id="PIRNR000077"/>
    </source>
</evidence>
<dbReference type="InterPro" id="IPR013766">
    <property type="entry name" value="Thioredoxin_domain"/>
</dbReference>
<feature type="site" description="Contributes to redox potential value" evidence="6">
    <location>
        <position position="30"/>
    </location>
</feature>
<proteinExistence type="inferred from homology"/>
<dbReference type="NCBIfam" id="TIGR01068">
    <property type="entry name" value="thioredoxin"/>
    <property type="match status" value="1"/>
</dbReference>
<dbReference type="Pfam" id="PF00085">
    <property type="entry name" value="Thioredoxin"/>
    <property type="match status" value="1"/>
</dbReference>
<dbReference type="SUPFAM" id="SSF52833">
    <property type="entry name" value="Thioredoxin-like"/>
    <property type="match status" value="1"/>
</dbReference>
<comment type="similarity">
    <text evidence="5">Belongs to the thioredoxin family.</text>
</comment>
<keyword evidence="4 7" id="KW-0676">Redox-active center</keyword>
<evidence type="ECO:0000256" key="3">
    <source>
        <dbReference type="ARBA" id="ARBA00023157"/>
    </source>
</evidence>
<dbReference type="PROSITE" id="PS51352">
    <property type="entry name" value="THIOREDOXIN_2"/>
    <property type="match status" value="1"/>
</dbReference>